<dbReference type="REBASE" id="27427">
    <property type="entry name" value="CsaWM1ORF2792P"/>
</dbReference>
<keyword evidence="2" id="KW-0489">Methyltransferase</keyword>
<feature type="domain" description="Type II methyltransferase M.TaqI-like" evidence="7">
    <location>
        <begin position="355"/>
        <end position="577"/>
    </location>
</feature>
<keyword evidence="6" id="KW-0175">Coiled coil</keyword>
<dbReference type="SUPFAM" id="SSF53335">
    <property type="entry name" value="S-adenosyl-L-methionine-dependent methyltransferases"/>
    <property type="match status" value="1"/>
</dbReference>
<dbReference type="eggNOG" id="COG0286">
    <property type="taxonomic scope" value="Bacteria"/>
</dbReference>
<dbReference type="PANTHER" id="PTHR33841:SF1">
    <property type="entry name" value="DNA METHYLTRANSFERASE A"/>
    <property type="match status" value="1"/>
</dbReference>
<evidence type="ECO:0000256" key="1">
    <source>
        <dbReference type="ARBA" id="ARBA00011900"/>
    </source>
</evidence>
<dbReference type="OrthoDB" id="32195at2"/>
<dbReference type="KEGG" id="csh:Closa_2792"/>
<keyword evidence="9" id="KW-1185">Reference proteome</keyword>
<dbReference type="Proteomes" id="UP000001662">
    <property type="component" value="Chromosome"/>
</dbReference>
<dbReference type="PaxDb" id="610130-Closa_2792"/>
<accession>D9R6C4</accession>
<sequence>MDKTAIKNFAVWARRKLISEITYKAGLIGITEKGISKPLSMSTDNIQFFDIGTGKPTEISDHEIKQREALINRIKEKEGTSDYKTAFQFVIEEVAYTWFNRLIAIRFMEVNDYLPSRIRVLSSETSGKSEPDMVTTPFNTDMDFSAYEKDRIMQLKHENELDELFRMLFIKQCNKLNEVLPELFEKTADYTELLLTISFTDSDGMVSHLVNDIAEEDFTEAVEIIGWMYQYYNEERKNEVINIYKGTIKKEDIPAATQLFTTDWVVRYMVDNSLGRYWIERNPQSKLIEKLEYFVTPKNGQIQFVNEKVAPEELTFFDPCMGSGHILVYAFDVLMEIYRECGFVDRDAAHAIIENNIFGLDIDNRAYQLAYFAVMMKARSYDRRFLTREIEPNVLAINETNNISRFNCDGITNNEEENKIGEYLINAYKHAKELGSLISVDKHDYKSFIEYLGNCSLSGQLTLESDHWLRVVMPEMKRLAKQASIMSEKYAVVCTNPPYMNKLEGQLKKFVVDEYKPYSGDLFSVFMYRNFEYCRSNGYSAFMTPFVWMFIKTYEQLREYIIKQKSITTLVQMEYSAFEEATVPICSFVLKNGKEKEKGVYLKLSEFKGGMEIQKQKVLYALENNNCEYLFEADEKSFLTIPGSPIAYWVSNNMLNIFQLGKSFEGITKKGVLTGDDKVYARLWFEVSFAKIGFGLKSHEDMLVSRKKWFPVTAGGFKRKWYGNFETVINLENDGLDIRTNVTNYRLRESTYYMKEAITWTEVSSGMFSCRYVPIGILFGNGGPVSFFNNGEIKYHLGLLNSSTTMSILSYLAPTINYGPEQINKIPVIKKNVELVENIVTENVEISKNEWDSFETSWEFKKHPLLDADKIESAIQYWQDECNIRFNQLKVNEEKLNEIFIDIYGLERELSSVVEDKDVTVRKADIKSDIKSFISYAVGCMLGRYSLNYDGIAFAGGEWDDSRYNKFKPDKDNCIPITDEEYFSDDIVGRFVEFIKCAYGTDVLEDNIDFIANALDNKGNTSREIIRNYFLKDFYKDHIKTYQKRPIYWLYDSGKQDGFKALVYMHRYTADTTGIVRVDYLHKMQKIYMSEIDRMKEMEENSNNTREVAQAEKRKEKLIKQLKETKEYDEKIAHLALSRIAIDLDDGVKVNYEKVQTGQDGKKLDILAKI</sequence>
<dbReference type="RefSeq" id="WP_013273418.1">
    <property type="nucleotide sequence ID" value="NC_014376.1"/>
</dbReference>
<dbReference type="Gene3D" id="3.40.50.150">
    <property type="entry name" value="Vaccinia Virus protein VP39"/>
    <property type="match status" value="1"/>
</dbReference>
<dbReference type="GO" id="GO:0032259">
    <property type="term" value="P:methylation"/>
    <property type="evidence" value="ECO:0007669"/>
    <property type="project" value="UniProtKB-KW"/>
</dbReference>
<dbReference type="InterPro" id="IPR029063">
    <property type="entry name" value="SAM-dependent_MTases_sf"/>
</dbReference>
<dbReference type="eggNOG" id="COG1002">
    <property type="taxonomic scope" value="Bacteria"/>
</dbReference>
<evidence type="ECO:0000256" key="5">
    <source>
        <dbReference type="ARBA" id="ARBA00047942"/>
    </source>
</evidence>
<dbReference type="AlphaFoldDB" id="D9R6C4"/>
<feature type="coiled-coil region" evidence="6">
    <location>
        <begin position="1092"/>
        <end position="1128"/>
    </location>
</feature>
<evidence type="ECO:0000313" key="8">
    <source>
        <dbReference type="EMBL" id="ADL05334.1"/>
    </source>
</evidence>
<evidence type="ECO:0000256" key="6">
    <source>
        <dbReference type="SAM" id="Coils"/>
    </source>
</evidence>
<organism evidence="8 9">
    <name type="scientific">Lacrimispora saccharolytica (strain ATCC 35040 / DSM 2544 / NRCC 2533 / WM1)</name>
    <name type="common">Clostridium saccharolyticum</name>
    <dbReference type="NCBI Taxonomy" id="610130"/>
    <lineage>
        <taxon>Bacteria</taxon>
        <taxon>Bacillati</taxon>
        <taxon>Bacillota</taxon>
        <taxon>Clostridia</taxon>
        <taxon>Lachnospirales</taxon>
        <taxon>Lachnospiraceae</taxon>
        <taxon>Lacrimispora</taxon>
    </lineage>
</organism>
<comment type="catalytic activity">
    <reaction evidence="5">
        <text>a 2'-deoxyadenosine in DNA + S-adenosyl-L-methionine = an N(6)-methyl-2'-deoxyadenosine in DNA + S-adenosyl-L-homocysteine + H(+)</text>
        <dbReference type="Rhea" id="RHEA:15197"/>
        <dbReference type="Rhea" id="RHEA-COMP:12418"/>
        <dbReference type="Rhea" id="RHEA-COMP:12419"/>
        <dbReference type="ChEBI" id="CHEBI:15378"/>
        <dbReference type="ChEBI" id="CHEBI:57856"/>
        <dbReference type="ChEBI" id="CHEBI:59789"/>
        <dbReference type="ChEBI" id="CHEBI:90615"/>
        <dbReference type="ChEBI" id="CHEBI:90616"/>
        <dbReference type="EC" id="2.1.1.72"/>
    </reaction>
</comment>
<dbReference type="InterPro" id="IPR011639">
    <property type="entry name" value="MethylTrfase_TaqI-like_dom"/>
</dbReference>
<gene>
    <name evidence="8" type="ordered locus">Closa_2792</name>
</gene>
<keyword evidence="3" id="KW-0808">Transferase</keyword>
<dbReference type="EC" id="2.1.1.72" evidence="1"/>
<name>D9R6C4_LACSW</name>
<dbReference type="Pfam" id="PF07669">
    <property type="entry name" value="Eco57I"/>
    <property type="match status" value="1"/>
</dbReference>
<dbReference type="InterPro" id="IPR050953">
    <property type="entry name" value="N4_N6_ade-DNA_methylase"/>
</dbReference>
<evidence type="ECO:0000256" key="2">
    <source>
        <dbReference type="ARBA" id="ARBA00022603"/>
    </source>
</evidence>
<dbReference type="PRINTS" id="PR00507">
    <property type="entry name" value="N12N6MTFRASE"/>
</dbReference>
<evidence type="ECO:0000256" key="4">
    <source>
        <dbReference type="ARBA" id="ARBA00022691"/>
    </source>
</evidence>
<dbReference type="PANTHER" id="PTHR33841">
    <property type="entry name" value="DNA METHYLTRANSFERASE YEEA-RELATED"/>
    <property type="match status" value="1"/>
</dbReference>
<dbReference type="NCBIfam" id="NF033452">
    <property type="entry name" value="BREX_1_MTaseX"/>
    <property type="match status" value="1"/>
</dbReference>
<dbReference type="GO" id="GO:0006304">
    <property type="term" value="P:DNA modification"/>
    <property type="evidence" value="ECO:0007669"/>
    <property type="project" value="InterPro"/>
</dbReference>
<keyword evidence="4" id="KW-0949">S-adenosyl-L-methionine</keyword>
<reference evidence="8" key="1">
    <citation type="submission" date="2010-07" db="EMBL/GenBank/DDBJ databases">
        <title>Complete sequence of Clostridium saccharolyticum WM1.</title>
        <authorList>
            <consortium name="US DOE Joint Genome Institute"/>
            <person name="Lucas S."/>
            <person name="Copeland A."/>
            <person name="Lapidus A."/>
            <person name="Cheng J.-F."/>
            <person name="Bruce D."/>
            <person name="Goodwin L."/>
            <person name="Pitluck S."/>
            <person name="Chertkov O."/>
            <person name="Detter J.C."/>
            <person name="Han C."/>
            <person name="Tapia R."/>
            <person name="Land M."/>
            <person name="Hauser L."/>
            <person name="Chang Y.-J."/>
            <person name="Jeffries C."/>
            <person name="Kyrpides N."/>
            <person name="Ivanova N."/>
            <person name="Mikhailova N."/>
            <person name="Mouttaki H."/>
            <person name="Lin L."/>
            <person name="Zhou J."/>
            <person name="Hemme C.L."/>
            <person name="Woyke T."/>
        </authorList>
    </citation>
    <scope>NUCLEOTIDE SEQUENCE [LARGE SCALE GENOMIC DNA]</scope>
    <source>
        <strain evidence="8">WM1</strain>
    </source>
</reference>
<evidence type="ECO:0000313" key="9">
    <source>
        <dbReference type="Proteomes" id="UP000001662"/>
    </source>
</evidence>
<dbReference type="STRING" id="610130.Closa_2792"/>
<protein>
    <recommendedName>
        <fullName evidence="1">site-specific DNA-methyltransferase (adenine-specific)</fullName>
        <ecNumber evidence="1">2.1.1.72</ecNumber>
    </recommendedName>
</protein>
<dbReference type="EMBL" id="CP002109">
    <property type="protein sequence ID" value="ADL05334.1"/>
    <property type="molecule type" value="Genomic_DNA"/>
</dbReference>
<dbReference type="InterPro" id="IPR047939">
    <property type="entry name" value="BREX_1_PglX"/>
</dbReference>
<dbReference type="GO" id="GO:0009007">
    <property type="term" value="F:site-specific DNA-methyltransferase (adenine-specific) activity"/>
    <property type="evidence" value="ECO:0007669"/>
    <property type="project" value="UniProtKB-EC"/>
</dbReference>
<evidence type="ECO:0000256" key="3">
    <source>
        <dbReference type="ARBA" id="ARBA00022679"/>
    </source>
</evidence>
<proteinExistence type="predicted"/>
<dbReference type="HOGENOM" id="CLU_007510_1_0_9"/>
<evidence type="ECO:0000259" key="7">
    <source>
        <dbReference type="Pfam" id="PF07669"/>
    </source>
</evidence>